<dbReference type="InterPro" id="IPR045383">
    <property type="entry name" value="DUF6528"/>
</dbReference>
<dbReference type="AlphaFoldDB" id="A0A7K0CP25"/>
<feature type="compositionally biased region" description="Basic and acidic residues" evidence="1">
    <location>
        <begin position="149"/>
        <end position="169"/>
    </location>
</feature>
<feature type="compositionally biased region" description="Basic and acidic residues" evidence="1">
    <location>
        <begin position="211"/>
        <end position="224"/>
    </location>
</feature>
<proteinExistence type="predicted"/>
<gene>
    <name evidence="2" type="ORF">SRB5_54260</name>
</gene>
<dbReference type="SUPFAM" id="SSF63829">
    <property type="entry name" value="Calcium-dependent phosphotriesterase"/>
    <property type="match status" value="1"/>
</dbReference>
<evidence type="ECO:0000256" key="1">
    <source>
        <dbReference type="SAM" id="MobiDB-lite"/>
    </source>
</evidence>
<sequence>MDADAPDGVLWSFTPDGDPRYADLDPATSWEYVSEAKLRIRRRKPYVLTTASKGFAAVVEYPTGRPYWARALTPDLNLHSIELVPHGNIAVVGSTGGVLRIYAAHNDTYAEAPLEDAHGLQWDARLRVLWALGRHELVAYRVQGTADRPEIKRGRSAELPHPDGDHAGGHDLGQVAGNPDRLWVTTRHEVLQYSKKRREFVKDYPGAARTDREDVKSIGSDHRSGRLLSTSPEDGLHQSWWTTSVRLDEPTGAVKLADGGIYKARWWDLSETDALSR</sequence>
<accession>A0A7K0CP25</accession>
<reference evidence="2 3" key="1">
    <citation type="submission" date="2019-10" db="EMBL/GenBank/DDBJ databases">
        <title>Streptomyces smaragdinus sp. nov. and Streptomyces fabii sp. nov., isolated from the gut of fungus growing-termite Macrotermes natalensis.</title>
        <authorList>
            <person name="Schwitalla J."/>
            <person name="Benndorf R."/>
            <person name="Martin K."/>
            <person name="De Beer W."/>
            <person name="Kaster A.-K."/>
            <person name="Vollmers J."/>
            <person name="Poulsen M."/>
            <person name="Beemelmanns C."/>
        </authorList>
    </citation>
    <scope>NUCLEOTIDE SEQUENCE [LARGE SCALE GENOMIC DNA]</scope>
    <source>
        <strain evidence="2 3">RB5</strain>
    </source>
</reference>
<organism evidence="2 3">
    <name type="scientific">Streptomyces smaragdinus</name>
    <dbReference type="NCBI Taxonomy" id="2585196"/>
    <lineage>
        <taxon>Bacteria</taxon>
        <taxon>Bacillati</taxon>
        <taxon>Actinomycetota</taxon>
        <taxon>Actinomycetes</taxon>
        <taxon>Kitasatosporales</taxon>
        <taxon>Streptomycetaceae</taxon>
        <taxon>Streptomyces</taxon>
    </lineage>
</organism>
<comment type="caution">
    <text evidence="2">The sequence shown here is derived from an EMBL/GenBank/DDBJ whole genome shotgun (WGS) entry which is preliminary data.</text>
</comment>
<evidence type="ECO:0000313" key="3">
    <source>
        <dbReference type="Proteomes" id="UP000466345"/>
    </source>
</evidence>
<name>A0A7K0CP25_9ACTN</name>
<feature type="region of interest" description="Disordered" evidence="1">
    <location>
        <begin position="149"/>
        <end position="171"/>
    </location>
</feature>
<feature type="region of interest" description="Disordered" evidence="1">
    <location>
        <begin position="211"/>
        <end position="232"/>
    </location>
</feature>
<keyword evidence="3" id="KW-1185">Reference proteome</keyword>
<evidence type="ECO:0000313" key="2">
    <source>
        <dbReference type="EMBL" id="MQY15247.1"/>
    </source>
</evidence>
<dbReference type="Proteomes" id="UP000466345">
    <property type="component" value="Unassembled WGS sequence"/>
</dbReference>
<dbReference type="Pfam" id="PF20138">
    <property type="entry name" value="DUF6528"/>
    <property type="match status" value="1"/>
</dbReference>
<dbReference type="EMBL" id="WEGJ01000030">
    <property type="protein sequence ID" value="MQY15247.1"/>
    <property type="molecule type" value="Genomic_DNA"/>
</dbReference>
<protein>
    <submittedName>
        <fullName evidence="2">Uncharacterized protein</fullName>
    </submittedName>
</protein>